<evidence type="ECO:0000256" key="4">
    <source>
        <dbReference type="ARBA" id="ARBA00022692"/>
    </source>
</evidence>
<feature type="transmembrane region" description="Helical" evidence="8">
    <location>
        <begin position="106"/>
        <end position="131"/>
    </location>
</feature>
<evidence type="ECO:0000256" key="8">
    <source>
        <dbReference type="RuleBase" id="RU363032"/>
    </source>
</evidence>
<keyword evidence="5 8" id="KW-1133">Transmembrane helix</keyword>
<dbReference type="InterPro" id="IPR050366">
    <property type="entry name" value="BP-dependent_transpt_permease"/>
</dbReference>
<dbReference type="NCBIfam" id="NF045474">
    <property type="entry name" value="Opp2C"/>
    <property type="match status" value="1"/>
</dbReference>
<dbReference type="Gene3D" id="1.10.3720.10">
    <property type="entry name" value="MetI-like"/>
    <property type="match status" value="1"/>
</dbReference>
<dbReference type="SUPFAM" id="SSF161098">
    <property type="entry name" value="MetI-like"/>
    <property type="match status" value="1"/>
</dbReference>
<evidence type="ECO:0000256" key="5">
    <source>
        <dbReference type="ARBA" id="ARBA00022989"/>
    </source>
</evidence>
<gene>
    <name evidence="11" type="ORF">N7Z68_01735</name>
</gene>
<dbReference type="InterPro" id="IPR025966">
    <property type="entry name" value="OppC_N"/>
</dbReference>
<dbReference type="RefSeq" id="WP_275116727.1">
    <property type="nucleotide sequence ID" value="NZ_JAOTPO010000001.1"/>
</dbReference>
<keyword evidence="2 8" id="KW-0813">Transport</keyword>
<dbReference type="CDD" id="cd06261">
    <property type="entry name" value="TM_PBP2"/>
    <property type="match status" value="1"/>
</dbReference>
<dbReference type="Pfam" id="PF12911">
    <property type="entry name" value="OppC_N"/>
    <property type="match status" value="1"/>
</dbReference>
<evidence type="ECO:0000256" key="3">
    <source>
        <dbReference type="ARBA" id="ARBA00022475"/>
    </source>
</evidence>
<evidence type="ECO:0000256" key="6">
    <source>
        <dbReference type="ARBA" id="ARBA00023136"/>
    </source>
</evidence>
<dbReference type="InterPro" id="IPR035906">
    <property type="entry name" value="MetI-like_sf"/>
</dbReference>
<feature type="domain" description="ABC transmembrane type-1" evidence="10">
    <location>
        <begin position="104"/>
        <end position="293"/>
    </location>
</feature>
<keyword evidence="4 8" id="KW-0812">Transmembrane</keyword>
<dbReference type="PANTHER" id="PTHR43386">
    <property type="entry name" value="OLIGOPEPTIDE TRANSPORT SYSTEM PERMEASE PROTEIN APPC"/>
    <property type="match status" value="1"/>
</dbReference>
<evidence type="ECO:0000256" key="1">
    <source>
        <dbReference type="ARBA" id="ARBA00004651"/>
    </source>
</evidence>
<feature type="region of interest" description="Disordered" evidence="9">
    <location>
        <begin position="1"/>
        <end position="24"/>
    </location>
</feature>
<name>A0ABT5V9H4_9BACI</name>
<feature type="transmembrane region" description="Helical" evidence="8">
    <location>
        <begin position="170"/>
        <end position="186"/>
    </location>
</feature>
<reference evidence="11" key="1">
    <citation type="submission" date="2024-05" db="EMBL/GenBank/DDBJ databases">
        <title>Alkalihalobacillus sp. strain MEB203 novel alkaliphilic bacterium from Lonar Lake, India.</title>
        <authorList>
            <person name="Joshi A."/>
            <person name="Thite S."/>
            <person name="Mengade P."/>
        </authorList>
    </citation>
    <scope>NUCLEOTIDE SEQUENCE</scope>
    <source>
        <strain evidence="11">MEB 203</strain>
    </source>
</reference>
<comment type="similarity">
    <text evidence="7">Belongs to the binding-protein-dependent transport system permease family. OppBC subfamily.</text>
</comment>
<evidence type="ECO:0000313" key="11">
    <source>
        <dbReference type="EMBL" id="MDE5412106.1"/>
    </source>
</evidence>
<dbReference type="InterPro" id="IPR000515">
    <property type="entry name" value="MetI-like"/>
</dbReference>
<evidence type="ECO:0000256" key="2">
    <source>
        <dbReference type="ARBA" id="ARBA00022448"/>
    </source>
</evidence>
<keyword evidence="12" id="KW-1185">Reference proteome</keyword>
<comment type="subcellular location">
    <subcellularLocation>
        <location evidence="1 8">Cell membrane</location>
        <topology evidence="1 8">Multi-pass membrane protein</topology>
    </subcellularLocation>
</comment>
<dbReference type="InterPro" id="IPR053385">
    <property type="entry name" value="ABC_transport_permease"/>
</dbReference>
<dbReference type="Proteomes" id="UP001148125">
    <property type="component" value="Unassembled WGS sequence"/>
</dbReference>
<keyword evidence="3" id="KW-1003">Cell membrane</keyword>
<feature type="transmembrane region" description="Helical" evidence="8">
    <location>
        <begin position="270"/>
        <end position="293"/>
    </location>
</feature>
<dbReference type="EMBL" id="JAOTPO010000001">
    <property type="protein sequence ID" value="MDE5412106.1"/>
    <property type="molecule type" value="Genomic_DNA"/>
</dbReference>
<organism evidence="11 12">
    <name type="scientific">Alkalihalobacterium chitinilyticum</name>
    <dbReference type="NCBI Taxonomy" id="2980103"/>
    <lineage>
        <taxon>Bacteria</taxon>
        <taxon>Bacillati</taxon>
        <taxon>Bacillota</taxon>
        <taxon>Bacilli</taxon>
        <taxon>Bacillales</taxon>
        <taxon>Bacillaceae</taxon>
        <taxon>Alkalihalobacterium</taxon>
    </lineage>
</organism>
<evidence type="ECO:0000256" key="7">
    <source>
        <dbReference type="ARBA" id="ARBA00024202"/>
    </source>
</evidence>
<evidence type="ECO:0000259" key="10">
    <source>
        <dbReference type="PROSITE" id="PS50928"/>
    </source>
</evidence>
<feature type="transmembrane region" description="Helical" evidence="8">
    <location>
        <begin position="143"/>
        <end position="164"/>
    </location>
</feature>
<accession>A0ABT5V9H4</accession>
<evidence type="ECO:0000256" key="9">
    <source>
        <dbReference type="SAM" id="MobiDB-lite"/>
    </source>
</evidence>
<feature type="compositionally biased region" description="Low complexity" evidence="9">
    <location>
        <begin position="10"/>
        <end position="20"/>
    </location>
</feature>
<protein>
    <submittedName>
        <fullName evidence="11">ABC transporter permease</fullName>
    </submittedName>
</protein>
<feature type="transmembrane region" description="Helical" evidence="8">
    <location>
        <begin position="225"/>
        <end position="250"/>
    </location>
</feature>
<sequence length="306" mass="33456">MEHIRTEQVNIPPNSNPNPNQEESVKAISPWRDAMRQLFKNKSAVIGMIIILFFIIIALIAPLISGYAFDETNPQNRLQSPSAEHWFGTDDLGRDIFSRIAHGARISLWVGFFAVSGALVVGTTLGIVAGYYGRWIDMLISRIFDIMLAFPSILLAIAIVAILGPSLQNALIAIAIINVPIFGRLVRSKVISLREEEYIMAAKAQGMKNGRILIHHILPNSLAPIIVQATLGFGTAILEAAALGFLGLGAQAPTPEWGKMLSDSRQFIQTAPWTVLFPGFSIMLVVLGFNMIGDGLRDALDPKMKN</sequence>
<feature type="transmembrane region" description="Helical" evidence="8">
    <location>
        <begin position="45"/>
        <end position="69"/>
    </location>
</feature>
<comment type="caution">
    <text evidence="11">The sequence shown here is derived from an EMBL/GenBank/DDBJ whole genome shotgun (WGS) entry which is preliminary data.</text>
</comment>
<evidence type="ECO:0000313" key="12">
    <source>
        <dbReference type="Proteomes" id="UP001148125"/>
    </source>
</evidence>
<keyword evidence="6 8" id="KW-0472">Membrane</keyword>
<dbReference type="Pfam" id="PF00528">
    <property type="entry name" value="BPD_transp_1"/>
    <property type="match status" value="1"/>
</dbReference>
<dbReference type="PROSITE" id="PS50928">
    <property type="entry name" value="ABC_TM1"/>
    <property type="match status" value="1"/>
</dbReference>
<proteinExistence type="inferred from homology"/>
<dbReference type="PANTHER" id="PTHR43386:SF1">
    <property type="entry name" value="D,D-DIPEPTIDE TRANSPORT SYSTEM PERMEASE PROTEIN DDPC-RELATED"/>
    <property type="match status" value="1"/>
</dbReference>